<proteinExistence type="predicted"/>
<feature type="signal peptide" evidence="2">
    <location>
        <begin position="1"/>
        <end position="29"/>
    </location>
</feature>
<dbReference type="Proteomes" id="UP000289465">
    <property type="component" value="Unassembled WGS sequence"/>
</dbReference>
<dbReference type="SUPFAM" id="SSF49503">
    <property type="entry name" value="Cupredoxins"/>
    <property type="match status" value="1"/>
</dbReference>
<dbReference type="EMBL" id="UFQC01000029">
    <property type="protein sequence ID" value="SSW71401.1"/>
    <property type="molecule type" value="Genomic_DNA"/>
</dbReference>
<sequence>MSRLLRVAAALLIGLAGLAGLAGTAPAQADELPTFTLKFKPDGTFEPATLEVPAGRFKIELINESNEPVEFESIPLRKEKVLGPGVKSFVVITISRPGEYPFFDDFHQSVKGTLVVKPKE</sequence>
<feature type="chain" id="PRO_5019517007" description="EfeO-type cupredoxin-like domain-containing protein" evidence="2">
    <location>
        <begin position="30"/>
        <end position="120"/>
    </location>
</feature>
<evidence type="ECO:0000259" key="3">
    <source>
        <dbReference type="Pfam" id="PF13473"/>
    </source>
</evidence>
<name>A0A446CU85_9BURK</name>
<dbReference type="Pfam" id="PF13473">
    <property type="entry name" value="Cupredoxin_1"/>
    <property type="match status" value="1"/>
</dbReference>
<comment type="subcellular location">
    <subcellularLocation>
        <location evidence="1">Periplasm</location>
    </subcellularLocation>
</comment>
<evidence type="ECO:0000256" key="1">
    <source>
        <dbReference type="ARBA" id="ARBA00004418"/>
    </source>
</evidence>
<accession>A0A446CU85</accession>
<dbReference type="AlphaFoldDB" id="A0A446CU85"/>
<dbReference type="InterPro" id="IPR008972">
    <property type="entry name" value="Cupredoxin"/>
</dbReference>
<reference evidence="4 5" key="1">
    <citation type="submission" date="2018-07" db="EMBL/GenBank/DDBJ databases">
        <authorList>
            <person name="Peeters C."/>
        </authorList>
    </citation>
    <scope>NUCLEOTIDE SEQUENCE [LARGE SCALE GENOMIC DNA]</scope>
    <source>
        <strain evidence="4 5">LMG 30378</strain>
    </source>
</reference>
<dbReference type="RefSeq" id="WP_425265790.1">
    <property type="nucleotide sequence ID" value="NZ_UFQC01000029.1"/>
</dbReference>
<dbReference type="GO" id="GO:0042597">
    <property type="term" value="C:periplasmic space"/>
    <property type="evidence" value="ECO:0007669"/>
    <property type="project" value="UniProtKB-SubCell"/>
</dbReference>
<dbReference type="InterPro" id="IPR028096">
    <property type="entry name" value="EfeO_Cupredoxin"/>
</dbReference>
<gene>
    <name evidence="4" type="ORF">AVE30378_04560</name>
</gene>
<evidence type="ECO:0000313" key="4">
    <source>
        <dbReference type="EMBL" id="SSW71401.1"/>
    </source>
</evidence>
<keyword evidence="2" id="KW-0732">Signal</keyword>
<organism evidence="4 5">
    <name type="scientific">Achromobacter veterisilvae</name>
    <dbReference type="NCBI Taxonomy" id="2069367"/>
    <lineage>
        <taxon>Bacteria</taxon>
        <taxon>Pseudomonadati</taxon>
        <taxon>Pseudomonadota</taxon>
        <taxon>Betaproteobacteria</taxon>
        <taxon>Burkholderiales</taxon>
        <taxon>Alcaligenaceae</taxon>
        <taxon>Achromobacter</taxon>
    </lineage>
</organism>
<protein>
    <recommendedName>
        <fullName evidence="3">EfeO-type cupredoxin-like domain-containing protein</fullName>
    </recommendedName>
</protein>
<evidence type="ECO:0000256" key="2">
    <source>
        <dbReference type="SAM" id="SignalP"/>
    </source>
</evidence>
<dbReference type="Gene3D" id="2.60.40.420">
    <property type="entry name" value="Cupredoxins - blue copper proteins"/>
    <property type="match status" value="1"/>
</dbReference>
<evidence type="ECO:0000313" key="5">
    <source>
        <dbReference type="Proteomes" id="UP000289465"/>
    </source>
</evidence>
<feature type="domain" description="EfeO-type cupredoxin-like" evidence="3">
    <location>
        <begin position="19"/>
        <end position="116"/>
    </location>
</feature>